<feature type="compositionally biased region" description="Basic and acidic residues" evidence="1">
    <location>
        <begin position="1"/>
        <end position="10"/>
    </location>
</feature>
<feature type="region of interest" description="Disordered" evidence="1">
    <location>
        <begin position="1"/>
        <end position="83"/>
    </location>
</feature>
<reference evidence="2" key="1">
    <citation type="submission" date="2021-03" db="EMBL/GenBank/DDBJ databases">
        <title>Draft genome sequence of rust myrtle Austropuccinia psidii MF-1, a brazilian biotype.</title>
        <authorList>
            <person name="Quecine M.C."/>
            <person name="Pachon D.M.R."/>
            <person name="Bonatelli M.L."/>
            <person name="Correr F.H."/>
            <person name="Franceschini L.M."/>
            <person name="Leite T.F."/>
            <person name="Margarido G.R.A."/>
            <person name="Almeida C.A."/>
            <person name="Ferrarezi J.A."/>
            <person name="Labate C.A."/>
        </authorList>
    </citation>
    <scope>NUCLEOTIDE SEQUENCE</scope>
    <source>
        <strain evidence="2">MF-1</strain>
    </source>
</reference>
<dbReference type="AlphaFoldDB" id="A0A9Q3IBT9"/>
<evidence type="ECO:0000313" key="3">
    <source>
        <dbReference type="Proteomes" id="UP000765509"/>
    </source>
</evidence>
<gene>
    <name evidence="2" type="ORF">O181_072779</name>
</gene>
<comment type="caution">
    <text evidence="2">The sequence shown here is derived from an EMBL/GenBank/DDBJ whole genome shotgun (WGS) entry which is preliminary data.</text>
</comment>
<dbReference type="Proteomes" id="UP000765509">
    <property type="component" value="Unassembled WGS sequence"/>
</dbReference>
<proteinExistence type="predicted"/>
<evidence type="ECO:0000313" key="2">
    <source>
        <dbReference type="EMBL" id="MBW0533064.1"/>
    </source>
</evidence>
<evidence type="ECO:0000256" key="1">
    <source>
        <dbReference type="SAM" id="MobiDB-lite"/>
    </source>
</evidence>
<feature type="compositionally biased region" description="Polar residues" evidence="1">
    <location>
        <begin position="28"/>
        <end position="43"/>
    </location>
</feature>
<accession>A0A9Q3IBT9</accession>
<dbReference type="EMBL" id="AVOT02038241">
    <property type="protein sequence ID" value="MBW0533064.1"/>
    <property type="molecule type" value="Genomic_DNA"/>
</dbReference>
<keyword evidence="3" id="KW-1185">Reference proteome</keyword>
<organism evidence="2 3">
    <name type="scientific">Austropuccinia psidii MF-1</name>
    <dbReference type="NCBI Taxonomy" id="1389203"/>
    <lineage>
        <taxon>Eukaryota</taxon>
        <taxon>Fungi</taxon>
        <taxon>Dikarya</taxon>
        <taxon>Basidiomycota</taxon>
        <taxon>Pucciniomycotina</taxon>
        <taxon>Pucciniomycetes</taxon>
        <taxon>Pucciniales</taxon>
        <taxon>Sphaerophragmiaceae</taxon>
        <taxon>Austropuccinia</taxon>
    </lineage>
</organism>
<name>A0A9Q3IBT9_9BASI</name>
<protein>
    <submittedName>
        <fullName evidence="2">Uncharacterized protein</fullName>
    </submittedName>
</protein>
<sequence>MMLLTEEWRKNNPPPPKEVPKIAPIARSRNSNMKNHPQAQNQGKVKAPAAKHLPPGLQNPKDSEGCHRKCISNGQNNDGITEKGGSHIEISEIFSDILNCIPNLYIAINDIKSHISDKMHQFVTI</sequence>